<keyword evidence="2" id="KW-1185">Reference proteome</keyword>
<organism evidence="1 2">
    <name type="scientific">Microdochium bolleyi</name>
    <dbReference type="NCBI Taxonomy" id="196109"/>
    <lineage>
        <taxon>Eukaryota</taxon>
        <taxon>Fungi</taxon>
        <taxon>Dikarya</taxon>
        <taxon>Ascomycota</taxon>
        <taxon>Pezizomycotina</taxon>
        <taxon>Sordariomycetes</taxon>
        <taxon>Xylariomycetidae</taxon>
        <taxon>Xylariales</taxon>
        <taxon>Microdochiaceae</taxon>
        <taxon>Microdochium</taxon>
    </lineage>
</organism>
<gene>
    <name evidence="1" type="ORF">Micbo1qcDRAFT_212099</name>
</gene>
<evidence type="ECO:0000313" key="2">
    <source>
        <dbReference type="Proteomes" id="UP000070501"/>
    </source>
</evidence>
<dbReference type="InParanoid" id="A0A136IY48"/>
<protein>
    <submittedName>
        <fullName evidence="1">Uncharacterized protein</fullName>
    </submittedName>
</protein>
<proteinExistence type="predicted"/>
<accession>A0A136IY48</accession>
<reference evidence="2" key="1">
    <citation type="submission" date="2016-02" db="EMBL/GenBank/DDBJ databases">
        <title>Draft genome sequence of Microdochium bolleyi, a fungal endophyte of beachgrass.</title>
        <authorList>
            <consortium name="DOE Joint Genome Institute"/>
            <person name="David A.S."/>
            <person name="May G."/>
            <person name="Haridas S."/>
            <person name="Lim J."/>
            <person name="Wang M."/>
            <person name="Labutti K."/>
            <person name="Lipzen A."/>
            <person name="Barry K."/>
            <person name="Grigoriev I.V."/>
        </authorList>
    </citation>
    <scope>NUCLEOTIDE SEQUENCE [LARGE SCALE GENOMIC DNA]</scope>
    <source>
        <strain evidence="2">J235TASD1</strain>
    </source>
</reference>
<dbReference type="OrthoDB" id="4769436at2759"/>
<evidence type="ECO:0000313" key="1">
    <source>
        <dbReference type="EMBL" id="KXJ89676.1"/>
    </source>
</evidence>
<dbReference type="Proteomes" id="UP000070501">
    <property type="component" value="Unassembled WGS sequence"/>
</dbReference>
<dbReference type="AlphaFoldDB" id="A0A136IY48"/>
<name>A0A136IY48_9PEZI</name>
<sequence length="288" mass="31288">MATATTRSANHPWDKKDVFHPATIPGLGLSLKQQDLDLASLAYNALPAIEEQARLQGSKHVRALLRIIDSHDMGNVFGIHSLHRHDKVPEKTIRLEADVPGVPNMKWNRATAIDKALLTGDNMHATFFKVEGDSLVAFEFAEGASPLNGKDVPCQFIADMVRYLTEHTLTNVIAIEVGDYSKVRGTDTVASGELEVVWGPTQERFTVVVPLDHIVEGAVNPVLTGWNVKDGTLENVDADPPAGQVWAEAVVGTKKTHKVFINKSHGDEGDVTPELLQKALVDMGVIAA</sequence>
<dbReference type="EMBL" id="KQ964254">
    <property type="protein sequence ID" value="KXJ89676.1"/>
    <property type="molecule type" value="Genomic_DNA"/>
</dbReference>